<comment type="caution">
    <text evidence="13">The sequence shown here is derived from an EMBL/GenBank/DDBJ whole genome shotgun (WGS) entry which is preliminary data.</text>
</comment>
<gene>
    <name evidence="13" type="ORF">POCULU_LOCUS3594</name>
</gene>
<comment type="catalytic activity">
    <reaction evidence="1">
        <text>chorismate + L-glutamine = 4-amino-4-deoxychorismate + L-glutamate</text>
        <dbReference type="Rhea" id="RHEA:11672"/>
        <dbReference type="ChEBI" id="CHEBI:29748"/>
        <dbReference type="ChEBI" id="CHEBI:29985"/>
        <dbReference type="ChEBI" id="CHEBI:58359"/>
        <dbReference type="ChEBI" id="CHEBI:58406"/>
        <dbReference type="EC" id="2.6.1.85"/>
    </reaction>
</comment>
<evidence type="ECO:0000259" key="11">
    <source>
        <dbReference type="Pfam" id="PF00425"/>
    </source>
</evidence>
<evidence type="ECO:0000256" key="7">
    <source>
        <dbReference type="ARBA" id="ARBA00022962"/>
    </source>
</evidence>
<dbReference type="PROSITE" id="PS51273">
    <property type="entry name" value="GATASE_TYPE_1"/>
    <property type="match status" value="1"/>
</dbReference>
<evidence type="ECO:0000256" key="9">
    <source>
        <dbReference type="ARBA" id="ARBA00031904"/>
    </source>
</evidence>
<feature type="domain" description="Anthranilate synthase component I N-terminal" evidence="12">
    <location>
        <begin position="267"/>
        <end position="418"/>
    </location>
</feature>
<proteinExistence type="inferred from homology"/>
<keyword evidence="7" id="KW-0315">Glutamine amidotransferase</keyword>
<dbReference type="GO" id="GO:0000162">
    <property type="term" value="P:L-tryptophan biosynthetic process"/>
    <property type="evidence" value="ECO:0007669"/>
    <property type="project" value="TreeGrafter"/>
</dbReference>
<keyword evidence="6" id="KW-0289">Folate biosynthesis</keyword>
<evidence type="ECO:0000256" key="2">
    <source>
        <dbReference type="ARBA" id="ARBA00005009"/>
    </source>
</evidence>
<keyword evidence="5" id="KW-0808">Transferase</keyword>
<dbReference type="AlphaFoldDB" id="A0A9N9FA83"/>
<dbReference type="PANTHER" id="PTHR11236">
    <property type="entry name" value="AMINOBENZOATE/ANTHRANILATE SYNTHASE"/>
    <property type="match status" value="1"/>
</dbReference>
<keyword evidence="14" id="KW-1185">Reference proteome</keyword>
<dbReference type="CDD" id="cd01743">
    <property type="entry name" value="GATase1_Anthranilate_Synthase"/>
    <property type="match status" value="1"/>
</dbReference>
<reference evidence="13" key="1">
    <citation type="submission" date="2021-06" db="EMBL/GenBank/DDBJ databases">
        <authorList>
            <person name="Kallberg Y."/>
            <person name="Tangrot J."/>
            <person name="Rosling A."/>
        </authorList>
    </citation>
    <scope>NUCLEOTIDE SEQUENCE</scope>
    <source>
        <strain evidence="13">IA702</strain>
    </source>
</reference>
<dbReference type="GO" id="GO:0046820">
    <property type="term" value="F:4-amino-4-deoxychorismate synthase activity"/>
    <property type="evidence" value="ECO:0007669"/>
    <property type="project" value="UniProtKB-EC"/>
</dbReference>
<accession>A0A9N9FA83</accession>
<evidence type="ECO:0000256" key="1">
    <source>
        <dbReference type="ARBA" id="ARBA00001000"/>
    </source>
</evidence>
<evidence type="ECO:0000313" key="14">
    <source>
        <dbReference type="Proteomes" id="UP000789572"/>
    </source>
</evidence>
<sequence>MDLLRTLIIDNYDSYTFNLLQLWNKEDVHKNVVVIRNDQFEWDYFVDNIAPHFDNIIISPGPGRPDNVSDFGICTRILQLDDVPILGVCLGHQGIGNVFGAQIIHARNIMHGRLSPIYHNGTGLFNGIPNPFSAVRYHSLVVNNEDLPKDLMVIATTLDSEELTVMALKHAHKPIYGSICTEHGHQLLMNFQRLSLEYLKRSHATSLFSQIPSHILSLSVFPAIAGIPPPLSHTTTPLQIVFNKLNDDYWRDPQLIFQQIISLDQSTLGTWWLDSAKENVSQCQYSYMGSTPACSSSFSVSYLTKTKQLQLACSNGKLMSKPLLGSTTFWDWMTEITNKLNSRIKSTIVMNNNQIIDDTIPFDFHLGMVGFFGYEMKIESLPGYVVPSNQQISNHQPDAAFIFATQAVIFDHDRRNIWLGCLIRQNAEEHILDDIEQEVGINIGMLMEECVSWFQCMDAKICGLKNNFETSGTIAKTGKEETEPITPNSFPSFAEPSQAAFIPDLPSRTYMQQIKNAQSYIQRGESYEVCLTTQFRHILTSRLPNIIDLYLYIRTHNPAPFSAFLNFTTDNLVVLSSSPEKFIEINRLGEVEMKPIKGTMAVAKGCWCDDKENCDGGIKCQKEAERENKKRIRDLGSSVKERAENLMIVDLIRNDLAQMCLPHTVKTPKLMEVESYETVHQLVTTVCGQLRDEIDCVTAVKCCFPPGSMTGAPKLRSVQLLDKLEFYTPRGVYSGCLGYISLPYIAQSNQHKHFTRGTAKFSVIIRTAVINSGTEVSVGAGGAILHLSDAKEEWDEVLVKSRAVIPRYTNASNV</sequence>
<dbReference type="InterPro" id="IPR006221">
    <property type="entry name" value="TrpG/PapA_dom"/>
</dbReference>
<dbReference type="PRINTS" id="PR00096">
    <property type="entry name" value="GATASE"/>
</dbReference>
<dbReference type="EMBL" id="CAJVPJ010000406">
    <property type="protein sequence ID" value="CAG8521464.1"/>
    <property type="molecule type" value="Genomic_DNA"/>
</dbReference>
<dbReference type="OrthoDB" id="64220at2759"/>
<dbReference type="GO" id="GO:0046656">
    <property type="term" value="P:folic acid biosynthetic process"/>
    <property type="evidence" value="ECO:0007669"/>
    <property type="project" value="UniProtKB-KW"/>
</dbReference>
<dbReference type="Gene3D" id="3.60.120.10">
    <property type="entry name" value="Anthranilate synthase"/>
    <property type="match status" value="1"/>
</dbReference>
<dbReference type="Pfam" id="PF00117">
    <property type="entry name" value="GATase"/>
    <property type="match status" value="1"/>
</dbReference>
<dbReference type="Gene3D" id="3.40.50.880">
    <property type="match status" value="1"/>
</dbReference>
<dbReference type="InterPro" id="IPR017926">
    <property type="entry name" value="GATASE"/>
</dbReference>
<dbReference type="EC" id="2.6.1.85" evidence="4"/>
<dbReference type="NCBIfam" id="TIGR00566">
    <property type="entry name" value="trpG_papA"/>
    <property type="match status" value="1"/>
</dbReference>
<dbReference type="InterPro" id="IPR029062">
    <property type="entry name" value="Class_I_gatase-like"/>
</dbReference>
<dbReference type="GO" id="GO:0005737">
    <property type="term" value="C:cytoplasm"/>
    <property type="evidence" value="ECO:0007669"/>
    <property type="project" value="TreeGrafter"/>
</dbReference>
<protein>
    <recommendedName>
        <fullName evidence="4">aminodeoxychorismate synthase</fullName>
        <ecNumber evidence="4">2.6.1.85</ecNumber>
    </recommendedName>
    <alternativeName>
        <fullName evidence="8">Para-aminobenzoate synthase</fullName>
    </alternativeName>
    <alternativeName>
        <fullName evidence="9">p-aminobenzoic acid synthase</fullName>
    </alternativeName>
</protein>
<dbReference type="InterPro" id="IPR019999">
    <property type="entry name" value="Anth_synth_I-like"/>
</dbReference>
<dbReference type="PRINTS" id="PR00099">
    <property type="entry name" value="CPSGATASE"/>
</dbReference>
<dbReference type="InterPro" id="IPR006805">
    <property type="entry name" value="Anth_synth_I_N"/>
</dbReference>
<feature type="domain" description="Glutamine amidotransferase" evidence="10">
    <location>
        <begin position="7"/>
        <end position="189"/>
    </location>
</feature>
<comment type="pathway">
    <text evidence="2">Cofactor biosynthesis; tetrahydrofolate biosynthesis; 4-aminobenzoate from chorismate: step 1/2.</text>
</comment>
<evidence type="ECO:0000256" key="4">
    <source>
        <dbReference type="ARBA" id="ARBA00013139"/>
    </source>
</evidence>
<feature type="domain" description="Chorismate-utilising enzyme C-terminal" evidence="11">
    <location>
        <begin position="508"/>
        <end position="800"/>
    </location>
</feature>
<dbReference type="GO" id="GO:0008153">
    <property type="term" value="P:4-aminobenzoate biosynthetic process"/>
    <property type="evidence" value="ECO:0007669"/>
    <property type="project" value="TreeGrafter"/>
</dbReference>
<dbReference type="Pfam" id="PF00425">
    <property type="entry name" value="Chorismate_bind"/>
    <property type="match status" value="1"/>
</dbReference>
<name>A0A9N9FA83_9GLOM</name>
<dbReference type="PANTHER" id="PTHR11236:SF18">
    <property type="entry name" value="AMINODEOXYCHORISMATE SYNTHASE"/>
    <property type="match status" value="1"/>
</dbReference>
<comment type="similarity">
    <text evidence="3">In the C-terminal section; belongs to the anthranilate synthase component I family.</text>
</comment>
<dbReference type="SUPFAM" id="SSF56322">
    <property type="entry name" value="ADC synthase"/>
    <property type="match status" value="1"/>
</dbReference>
<dbReference type="Proteomes" id="UP000789572">
    <property type="component" value="Unassembled WGS sequence"/>
</dbReference>
<dbReference type="Pfam" id="PF04715">
    <property type="entry name" value="Anth_synt_I_N"/>
    <property type="match status" value="1"/>
</dbReference>
<evidence type="ECO:0000256" key="5">
    <source>
        <dbReference type="ARBA" id="ARBA00022679"/>
    </source>
</evidence>
<evidence type="ECO:0000256" key="8">
    <source>
        <dbReference type="ARBA" id="ARBA00031329"/>
    </source>
</evidence>
<evidence type="ECO:0000256" key="6">
    <source>
        <dbReference type="ARBA" id="ARBA00022909"/>
    </source>
</evidence>
<dbReference type="SUPFAM" id="SSF52317">
    <property type="entry name" value="Class I glutamine amidotransferase-like"/>
    <property type="match status" value="1"/>
</dbReference>
<evidence type="ECO:0000256" key="3">
    <source>
        <dbReference type="ARBA" id="ARBA00005970"/>
    </source>
</evidence>
<dbReference type="PRINTS" id="PR00097">
    <property type="entry name" value="ANTSNTHASEII"/>
</dbReference>
<organism evidence="13 14">
    <name type="scientific">Paraglomus occultum</name>
    <dbReference type="NCBI Taxonomy" id="144539"/>
    <lineage>
        <taxon>Eukaryota</taxon>
        <taxon>Fungi</taxon>
        <taxon>Fungi incertae sedis</taxon>
        <taxon>Mucoromycota</taxon>
        <taxon>Glomeromycotina</taxon>
        <taxon>Glomeromycetes</taxon>
        <taxon>Paraglomerales</taxon>
        <taxon>Paraglomeraceae</taxon>
        <taxon>Paraglomus</taxon>
    </lineage>
</organism>
<dbReference type="InterPro" id="IPR005801">
    <property type="entry name" value="ADC_synthase"/>
</dbReference>
<evidence type="ECO:0000259" key="10">
    <source>
        <dbReference type="Pfam" id="PF00117"/>
    </source>
</evidence>
<evidence type="ECO:0000259" key="12">
    <source>
        <dbReference type="Pfam" id="PF04715"/>
    </source>
</evidence>
<evidence type="ECO:0000313" key="13">
    <source>
        <dbReference type="EMBL" id="CAG8521464.1"/>
    </source>
</evidence>
<dbReference type="InterPro" id="IPR015890">
    <property type="entry name" value="Chorismate_C"/>
</dbReference>